<feature type="region of interest" description="Disordered" evidence="10">
    <location>
        <begin position="62"/>
        <end position="86"/>
    </location>
</feature>
<dbReference type="GO" id="GO:0007224">
    <property type="term" value="P:smoothened signaling pathway"/>
    <property type="evidence" value="ECO:0007669"/>
    <property type="project" value="InterPro"/>
</dbReference>
<evidence type="ECO:0000256" key="4">
    <source>
        <dbReference type="ARBA" id="ARBA00022490"/>
    </source>
</evidence>
<feature type="compositionally biased region" description="Basic and acidic residues" evidence="10">
    <location>
        <begin position="684"/>
        <end position="699"/>
    </location>
</feature>
<evidence type="ECO:0000313" key="12">
    <source>
        <dbReference type="EMBL" id="KAG8591396.1"/>
    </source>
</evidence>
<dbReference type="Proteomes" id="UP000824782">
    <property type="component" value="Unassembled WGS sequence"/>
</dbReference>
<feature type="transmembrane region" description="Helical" evidence="11">
    <location>
        <begin position="20"/>
        <end position="48"/>
    </location>
</feature>
<protein>
    <recommendedName>
        <fullName evidence="14">Ellis-van Creveld syndrome protein</fullName>
    </recommendedName>
</protein>
<keyword evidence="5 11" id="KW-0812">Transmembrane</keyword>
<evidence type="ECO:0000256" key="9">
    <source>
        <dbReference type="ARBA" id="ARBA00023273"/>
    </source>
</evidence>
<accession>A0AAV7D3I3</accession>
<feature type="compositionally biased region" description="Basic residues" evidence="10">
    <location>
        <begin position="702"/>
        <end position="714"/>
    </location>
</feature>
<dbReference type="GO" id="GO:0098797">
    <property type="term" value="C:plasma membrane protein complex"/>
    <property type="evidence" value="ECO:0007669"/>
    <property type="project" value="TreeGrafter"/>
</dbReference>
<feature type="region of interest" description="Disordered" evidence="10">
    <location>
        <begin position="684"/>
        <end position="724"/>
    </location>
</feature>
<organism evidence="12 13">
    <name type="scientific">Engystomops pustulosus</name>
    <name type="common">Tungara frog</name>
    <name type="synonym">Physalaemus pustulosus</name>
    <dbReference type="NCBI Taxonomy" id="76066"/>
    <lineage>
        <taxon>Eukaryota</taxon>
        <taxon>Metazoa</taxon>
        <taxon>Chordata</taxon>
        <taxon>Craniata</taxon>
        <taxon>Vertebrata</taxon>
        <taxon>Euteleostomi</taxon>
        <taxon>Amphibia</taxon>
        <taxon>Batrachia</taxon>
        <taxon>Anura</taxon>
        <taxon>Neobatrachia</taxon>
        <taxon>Hyloidea</taxon>
        <taxon>Leptodactylidae</taxon>
        <taxon>Leiuperinae</taxon>
        <taxon>Engystomops</taxon>
    </lineage>
</organism>
<keyword evidence="7 11" id="KW-0472">Membrane</keyword>
<feature type="region of interest" description="Disordered" evidence="10">
    <location>
        <begin position="154"/>
        <end position="177"/>
    </location>
</feature>
<reference evidence="12" key="1">
    <citation type="thesis" date="2020" institute="ProQuest LLC" country="789 East Eisenhower Parkway, Ann Arbor, MI, USA">
        <title>Comparative Genomics and Chromosome Evolution.</title>
        <authorList>
            <person name="Mudd A.B."/>
        </authorList>
    </citation>
    <scope>NUCLEOTIDE SEQUENCE</scope>
    <source>
        <strain evidence="12">237g6f4</strain>
        <tissue evidence="12">Blood</tissue>
    </source>
</reference>
<evidence type="ECO:0000256" key="6">
    <source>
        <dbReference type="ARBA" id="ARBA00022989"/>
    </source>
</evidence>
<gene>
    <name evidence="12" type="ORF">GDO81_000161</name>
</gene>
<evidence type="ECO:0000256" key="7">
    <source>
        <dbReference type="ARBA" id="ARBA00023136"/>
    </source>
</evidence>
<evidence type="ECO:0000256" key="8">
    <source>
        <dbReference type="ARBA" id="ARBA00023212"/>
    </source>
</evidence>
<evidence type="ECO:0008006" key="14">
    <source>
        <dbReference type="Google" id="ProtNLM"/>
    </source>
</evidence>
<dbReference type="PANTHER" id="PTHR16795">
    <property type="entry name" value="LIMBIN/ELLIS-VAN CREVELD PROTEIN"/>
    <property type="match status" value="1"/>
</dbReference>
<keyword evidence="9" id="KW-0966">Cell projection</keyword>
<dbReference type="EMBL" id="WNYA01000001">
    <property type="protein sequence ID" value="KAG8591396.1"/>
    <property type="molecule type" value="Genomic_DNA"/>
</dbReference>
<evidence type="ECO:0000256" key="10">
    <source>
        <dbReference type="SAM" id="MobiDB-lite"/>
    </source>
</evidence>
<evidence type="ECO:0000256" key="5">
    <source>
        <dbReference type="ARBA" id="ARBA00022692"/>
    </source>
</evidence>
<comment type="caution">
    <text evidence="12">The sequence shown here is derived from an EMBL/GenBank/DDBJ whole genome shotgun (WGS) entry which is preliminary data.</text>
</comment>
<dbReference type="PANTHER" id="PTHR16795:SF13">
    <property type="entry name" value="EVC COMPLEX MEMBER EVC"/>
    <property type="match status" value="1"/>
</dbReference>
<keyword evidence="4" id="KW-0963">Cytoplasm</keyword>
<keyword evidence="3" id="KW-1003">Cell membrane</keyword>
<comment type="subcellular location">
    <subcellularLocation>
        <location evidence="2">Cell membrane</location>
        <topology evidence="2">Single-pass membrane protein</topology>
    </subcellularLocation>
    <subcellularLocation>
        <location evidence="1">Cytoplasm</location>
        <location evidence="1">Cytoskeleton</location>
        <location evidence="1">Cilium basal body</location>
    </subcellularLocation>
</comment>
<evidence type="ECO:0000313" key="13">
    <source>
        <dbReference type="Proteomes" id="UP000824782"/>
    </source>
</evidence>
<keyword evidence="6 11" id="KW-1133">Transmembrane helix</keyword>
<evidence type="ECO:0000256" key="1">
    <source>
        <dbReference type="ARBA" id="ARBA00004120"/>
    </source>
</evidence>
<dbReference type="AlphaFoldDB" id="A0AAV7D3I3"/>
<proteinExistence type="predicted"/>
<name>A0AAV7D3I3_ENGPU</name>
<sequence length="790" mass="90985">MASCSSDIVLSFSVDSLQVVPGLLATAVVLGIVTGAVAAGLLCWFVLLPLLSRKVKQKVVTHNQEDHKPDVNQSNQDVASKAKKKKKIKDSKLLPLDEEGDPLSNHGVAAFALKAKVVYPINQKFRPLADGASNPSLHENYKRTRLPNQIFEDSVESSMESMSQGEKEDESSSTTIHSNTSLDKFYERMFPRVNSFPEVLQCNGCDVKLCLYSLCLQSLPILDTELRQEQYTMFVQILRINLSDLLLQKKIDGEVYTHIISSQEAELEGLEQNHRTRLMSNKSFRGKGSESQTMEDIERREREYSDHLIRNLEGFWKQIENVHHLLHDKAKCSYDEAERIMMNLIVKMILVESILCDSQEELAMEIQEKMIRWEHMAKIVEASKYQIQEESECRLNAVSKTLDQLTIKKKLTPKQKERHLTQLFKDFWEEVSRYNKGGNRGLADIVERLVKKMFLQTLPEMTNLTIGECETLWAKEQVRSSALDRYVCDTQQQVVQGVLVRLSGLSDDSNKFALQRHKFLLRSVLRTLALRNIAMATLTQMRMSRKIVIVQELKEQHALEKCKWHLQDEEQWQTQKEMEAHILEEENQLEEEAWQARSDFQQQLLLDWTDANNGIRQHMERTIGQMLIHHAQQEAAKAMMEDNGEFKEHLVEAAVESVYVTGNSVNKVVQAYHHNVEKILKEHEKEKSKGLKAIKENASKLRSNRKLTKTNPKKKPSEPSSSYDLHERLISQQKQLLENLRTYQQIYLDSLKQKKSVLHLLEGQLEHKLKVADCGIFTCLNDIYHQDGGL</sequence>
<keyword evidence="13" id="KW-1185">Reference proteome</keyword>
<evidence type="ECO:0000256" key="11">
    <source>
        <dbReference type="SAM" id="Phobius"/>
    </source>
</evidence>
<keyword evidence="8" id="KW-0206">Cytoskeleton</keyword>
<evidence type="ECO:0000256" key="3">
    <source>
        <dbReference type="ARBA" id="ARBA00022475"/>
    </source>
</evidence>
<evidence type="ECO:0000256" key="2">
    <source>
        <dbReference type="ARBA" id="ARBA00004162"/>
    </source>
</evidence>
<dbReference type="GO" id="GO:0060170">
    <property type="term" value="C:ciliary membrane"/>
    <property type="evidence" value="ECO:0007669"/>
    <property type="project" value="TreeGrafter"/>
</dbReference>
<dbReference type="InterPro" id="IPR026501">
    <property type="entry name" value="Limbin/EVC"/>
</dbReference>